<proteinExistence type="predicted"/>
<reference evidence="3" key="1">
    <citation type="submission" date="2021-01" db="EMBL/GenBank/DDBJ databases">
        <authorList>
            <person name="Corre E."/>
            <person name="Pelletier E."/>
            <person name="Niang G."/>
            <person name="Scheremetjew M."/>
            <person name="Finn R."/>
            <person name="Kale V."/>
            <person name="Holt S."/>
            <person name="Cochrane G."/>
            <person name="Meng A."/>
            <person name="Brown T."/>
            <person name="Cohen L."/>
        </authorList>
    </citation>
    <scope>NUCLEOTIDE SEQUENCE</scope>
    <source>
        <strain evidence="3">SAG 36.94</strain>
    </source>
</reference>
<dbReference type="AlphaFoldDB" id="A0A7S1T7N8"/>
<sequence length="112" mass="13097">MTLPASITLRCLAILTDCCPMPVMLRGDRSYPFDDTEWRRMNGEQRSAHQSTRHARQNPPKLHQSFFVVNLDNFSPRRRFERRPIISFDITKQAQCETQLRALSQIDEKCSS</sequence>
<name>A0A7S1T7N8_9RHOD</name>
<organism evidence="3">
    <name type="scientific">Compsopogon caeruleus</name>
    <dbReference type="NCBI Taxonomy" id="31354"/>
    <lineage>
        <taxon>Eukaryota</taxon>
        <taxon>Rhodophyta</taxon>
        <taxon>Compsopogonophyceae</taxon>
        <taxon>Compsopogonales</taxon>
        <taxon>Compsopogonaceae</taxon>
        <taxon>Compsopogon</taxon>
    </lineage>
</organism>
<gene>
    <name evidence="3" type="ORF">CCAE0312_LOCUS1464</name>
</gene>
<dbReference type="EMBL" id="HBGH01002673">
    <property type="protein sequence ID" value="CAD9226655.1"/>
    <property type="molecule type" value="Transcribed_RNA"/>
</dbReference>
<feature type="region of interest" description="Disordered" evidence="1">
    <location>
        <begin position="41"/>
        <end position="61"/>
    </location>
</feature>
<feature type="chain" id="PRO_5030621521" evidence="2">
    <location>
        <begin position="19"/>
        <end position="112"/>
    </location>
</feature>
<feature type="signal peptide" evidence="2">
    <location>
        <begin position="1"/>
        <end position="18"/>
    </location>
</feature>
<evidence type="ECO:0000256" key="2">
    <source>
        <dbReference type="SAM" id="SignalP"/>
    </source>
</evidence>
<protein>
    <submittedName>
        <fullName evidence="3">Uncharacterized protein</fullName>
    </submittedName>
</protein>
<evidence type="ECO:0000256" key="1">
    <source>
        <dbReference type="SAM" id="MobiDB-lite"/>
    </source>
</evidence>
<accession>A0A7S1T7N8</accession>
<evidence type="ECO:0000313" key="3">
    <source>
        <dbReference type="EMBL" id="CAD9226655.1"/>
    </source>
</evidence>
<keyword evidence="2" id="KW-0732">Signal</keyword>